<dbReference type="eggNOG" id="COG2010">
    <property type="taxonomic scope" value="Bacteria"/>
</dbReference>
<dbReference type="STRING" id="517417.Cpar_1904"/>
<name>B3QL58_CHLP8</name>
<evidence type="ECO:0000256" key="4">
    <source>
        <dbReference type="PROSITE-ProRule" id="PRU00433"/>
    </source>
</evidence>
<dbReference type="HOGENOM" id="CLU_126606_1_0_10"/>
<keyword evidence="2 4" id="KW-0479">Metal-binding</keyword>
<dbReference type="Proteomes" id="UP000008811">
    <property type="component" value="Chromosome"/>
</dbReference>
<gene>
    <name evidence="7" type="ordered locus">Cpar_1904</name>
</gene>
<dbReference type="SUPFAM" id="SSF46626">
    <property type="entry name" value="Cytochrome c"/>
    <property type="match status" value="1"/>
</dbReference>
<dbReference type="OrthoDB" id="595375at2"/>
<keyword evidence="8" id="KW-1185">Reference proteome</keyword>
<dbReference type="InterPro" id="IPR036909">
    <property type="entry name" value="Cyt_c-like_dom_sf"/>
</dbReference>
<evidence type="ECO:0000256" key="2">
    <source>
        <dbReference type="ARBA" id="ARBA00022723"/>
    </source>
</evidence>
<evidence type="ECO:0000256" key="3">
    <source>
        <dbReference type="ARBA" id="ARBA00023004"/>
    </source>
</evidence>
<dbReference type="GO" id="GO:0020037">
    <property type="term" value="F:heme binding"/>
    <property type="evidence" value="ECO:0007669"/>
    <property type="project" value="InterPro"/>
</dbReference>
<keyword evidence="1 4" id="KW-0349">Heme</keyword>
<evidence type="ECO:0000313" key="7">
    <source>
        <dbReference type="EMBL" id="ACF12296.1"/>
    </source>
</evidence>
<evidence type="ECO:0000313" key="8">
    <source>
        <dbReference type="Proteomes" id="UP000008811"/>
    </source>
</evidence>
<organism evidence="7 8">
    <name type="scientific">Chlorobaculum parvum (strain DSM 263 / NCIMB 8327)</name>
    <name type="common">Chlorobium vibrioforme subsp. thiosulfatophilum</name>
    <dbReference type="NCBI Taxonomy" id="517417"/>
    <lineage>
        <taxon>Bacteria</taxon>
        <taxon>Pseudomonadati</taxon>
        <taxon>Chlorobiota</taxon>
        <taxon>Chlorobiia</taxon>
        <taxon>Chlorobiales</taxon>
        <taxon>Chlorobiaceae</taxon>
        <taxon>Chlorobaculum</taxon>
    </lineage>
</organism>
<dbReference type="PROSITE" id="PS51007">
    <property type="entry name" value="CYTC"/>
    <property type="match status" value="1"/>
</dbReference>
<reference evidence="7" key="1">
    <citation type="submission" date="2008-06" db="EMBL/GenBank/DDBJ databases">
        <title>Complete sequence of Chlorobaculum parvum NCIB 8327.</title>
        <authorList>
            <consortium name="US DOE Joint Genome Institute"/>
            <person name="Lucas S."/>
            <person name="Copeland A."/>
            <person name="Lapidus A."/>
            <person name="Glavina del Rio T."/>
            <person name="Dalin E."/>
            <person name="Tice H."/>
            <person name="Bruce D."/>
            <person name="Goodwin L."/>
            <person name="Pitluck S."/>
            <person name="Schmutz J."/>
            <person name="Larimer F."/>
            <person name="Land M."/>
            <person name="Hauser L."/>
            <person name="Kyrpides N."/>
            <person name="Mikhailova N."/>
            <person name="Zhao F."/>
            <person name="Li T."/>
            <person name="Liu Z."/>
            <person name="Overmann J."/>
            <person name="Bryant D.A."/>
            <person name="Richardson P."/>
        </authorList>
    </citation>
    <scope>NUCLEOTIDE SEQUENCE [LARGE SCALE GENOMIC DNA]</scope>
    <source>
        <strain evidence="7">NCIB 8327</strain>
    </source>
</reference>
<dbReference type="RefSeq" id="WP_012503129.1">
    <property type="nucleotide sequence ID" value="NC_011027.1"/>
</dbReference>
<dbReference type="GO" id="GO:0009055">
    <property type="term" value="F:electron transfer activity"/>
    <property type="evidence" value="ECO:0007669"/>
    <property type="project" value="InterPro"/>
</dbReference>
<evidence type="ECO:0000259" key="6">
    <source>
        <dbReference type="PROSITE" id="PS51007"/>
    </source>
</evidence>
<sequence length="148" mass="15828">MNKINDMLTKAKVLALSGLMLWGFSSTASAAVDGKAVFDRSCSVCHSITPPPKSAPPILPISARYHQRYSSRAEGIKQMADFIKAPSKEKVLADQQAITRFGLMPAIPLSAEELAAVSAWVWDQYSGGQWGPGKGQGRGTGQGGCYQQ</sequence>
<dbReference type="Gene3D" id="1.10.760.10">
    <property type="entry name" value="Cytochrome c-like domain"/>
    <property type="match status" value="1"/>
</dbReference>
<dbReference type="KEGG" id="cpc:Cpar_1904"/>
<dbReference type="EMBL" id="CP001099">
    <property type="protein sequence ID" value="ACF12296.1"/>
    <property type="molecule type" value="Genomic_DNA"/>
</dbReference>
<feature type="signal peptide" evidence="5">
    <location>
        <begin position="1"/>
        <end position="30"/>
    </location>
</feature>
<dbReference type="InterPro" id="IPR009056">
    <property type="entry name" value="Cyt_c-like_dom"/>
</dbReference>
<evidence type="ECO:0000256" key="1">
    <source>
        <dbReference type="ARBA" id="ARBA00022617"/>
    </source>
</evidence>
<dbReference type="Pfam" id="PF00034">
    <property type="entry name" value="Cytochrom_C"/>
    <property type="match status" value="1"/>
</dbReference>
<keyword evidence="5" id="KW-0732">Signal</keyword>
<dbReference type="AlphaFoldDB" id="B3QL58"/>
<proteinExistence type="predicted"/>
<keyword evidence="3 4" id="KW-0408">Iron</keyword>
<feature type="chain" id="PRO_5002797600" evidence="5">
    <location>
        <begin position="31"/>
        <end position="148"/>
    </location>
</feature>
<feature type="domain" description="Cytochrome c" evidence="6">
    <location>
        <begin position="29"/>
        <end position="125"/>
    </location>
</feature>
<protein>
    <submittedName>
        <fullName evidence="7">Cytochrome c class I</fullName>
    </submittedName>
</protein>
<evidence type="ECO:0000256" key="5">
    <source>
        <dbReference type="SAM" id="SignalP"/>
    </source>
</evidence>
<dbReference type="GO" id="GO:0046872">
    <property type="term" value="F:metal ion binding"/>
    <property type="evidence" value="ECO:0007669"/>
    <property type="project" value="UniProtKB-KW"/>
</dbReference>
<accession>B3QL58</accession>